<gene>
    <name evidence="2" type="ORF">UFOVP1200_8</name>
    <name evidence="1" type="ORF">UFOVP469_35</name>
</gene>
<accession>A0A6J5QY98</accession>
<evidence type="ECO:0000313" key="1">
    <source>
        <dbReference type="EMBL" id="CAB4144529.1"/>
    </source>
</evidence>
<dbReference type="EMBL" id="LR796428">
    <property type="protein sequence ID" value="CAB4144529.1"/>
    <property type="molecule type" value="Genomic_DNA"/>
</dbReference>
<sequence length="119" mass="12934">MSDHNPIQCVTIPGLMASRAALRRLMIETETRIRDELAAQYGVAVGDTVQYPPGVASLTSIQIQVTSLAMGIERVEPGAEKPGDAILIVHGTTGPDPVPEYSFRWNPDTCTVVMRKEDL</sequence>
<evidence type="ECO:0000313" key="2">
    <source>
        <dbReference type="EMBL" id="CAB4189630.1"/>
    </source>
</evidence>
<dbReference type="EMBL" id="LR797153">
    <property type="protein sequence ID" value="CAB4189630.1"/>
    <property type="molecule type" value="Genomic_DNA"/>
</dbReference>
<proteinExistence type="predicted"/>
<organism evidence="2">
    <name type="scientific">uncultured Caudovirales phage</name>
    <dbReference type="NCBI Taxonomy" id="2100421"/>
    <lineage>
        <taxon>Viruses</taxon>
        <taxon>Duplodnaviria</taxon>
        <taxon>Heunggongvirae</taxon>
        <taxon>Uroviricota</taxon>
        <taxon>Caudoviricetes</taxon>
        <taxon>Peduoviridae</taxon>
        <taxon>Maltschvirus</taxon>
        <taxon>Maltschvirus maltsch</taxon>
    </lineage>
</organism>
<reference evidence="2" key="1">
    <citation type="submission" date="2020-05" db="EMBL/GenBank/DDBJ databases">
        <authorList>
            <person name="Chiriac C."/>
            <person name="Salcher M."/>
            <person name="Ghai R."/>
            <person name="Kavagutti S V."/>
        </authorList>
    </citation>
    <scope>NUCLEOTIDE SEQUENCE</scope>
</reference>
<protein>
    <submittedName>
        <fullName evidence="2">Uncharacterized protein</fullName>
    </submittedName>
</protein>
<name>A0A6J5QY98_9CAUD</name>